<gene>
    <name evidence="1" type="ORF">SHERM_10724</name>
</gene>
<keyword evidence="2" id="KW-1185">Reference proteome</keyword>
<reference evidence="1" key="1">
    <citation type="submission" date="2019-12" db="EMBL/GenBank/DDBJ databases">
        <authorList>
            <person name="Scholes J."/>
        </authorList>
    </citation>
    <scope>NUCLEOTIDE SEQUENCE</scope>
</reference>
<comment type="caution">
    <text evidence="1">The sequence shown here is derived from an EMBL/GenBank/DDBJ whole genome shotgun (WGS) entry which is preliminary data.</text>
</comment>
<dbReference type="PANTHER" id="PTHR33320:SF19">
    <property type="entry name" value="GATA-TYPE DOMAIN-CONTAINING PROTEIN"/>
    <property type="match status" value="1"/>
</dbReference>
<organism evidence="1 2">
    <name type="scientific">Striga hermonthica</name>
    <name type="common">Purple witchweed</name>
    <name type="synonym">Buchnera hermonthica</name>
    <dbReference type="NCBI Taxonomy" id="68872"/>
    <lineage>
        <taxon>Eukaryota</taxon>
        <taxon>Viridiplantae</taxon>
        <taxon>Streptophyta</taxon>
        <taxon>Embryophyta</taxon>
        <taxon>Tracheophyta</taxon>
        <taxon>Spermatophyta</taxon>
        <taxon>Magnoliopsida</taxon>
        <taxon>eudicotyledons</taxon>
        <taxon>Gunneridae</taxon>
        <taxon>Pentapetalae</taxon>
        <taxon>asterids</taxon>
        <taxon>lamiids</taxon>
        <taxon>Lamiales</taxon>
        <taxon>Orobanchaceae</taxon>
        <taxon>Buchnereae</taxon>
        <taxon>Striga</taxon>
    </lineage>
</organism>
<dbReference type="AlphaFoldDB" id="A0A9N7MIF8"/>
<accession>A0A9N7MIF8</accession>
<evidence type="ECO:0000313" key="1">
    <source>
        <dbReference type="EMBL" id="CAA0808486.1"/>
    </source>
</evidence>
<name>A0A9N7MIF8_STRHE</name>
<dbReference type="OrthoDB" id="1872195at2759"/>
<dbReference type="Proteomes" id="UP001153555">
    <property type="component" value="Unassembled WGS sequence"/>
</dbReference>
<proteinExistence type="predicted"/>
<evidence type="ECO:0000313" key="2">
    <source>
        <dbReference type="Proteomes" id="UP001153555"/>
    </source>
</evidence>
<dbReference type="EMBL" id="CACSLK010003174">
    <property type="protein sequence ID" value="CAA0808486.1"/>
    <property type="molecule type" value="Genomic_DNA"/>
</dbReference>
<sequence length="100" mass="11619">MVCFCFLVDQKTVVVCRRPVAATCSRCRHGATVADMQTRTRFCYIPFYWKSWKAITCSFCKSILKSYRCCEEDVTLRCVNESSLISFLILEFLLLARSFC</sequence>
<protein>
    <submittedName>
        <fullName evidence="1">Uncharacterized protein</fullName>
    </submittedName>
</protein>
<dbReference type="PANTHER" id="PTHR33320">
    <property type="entry name" value="METHIONYL-TRNA SYNTHETASE"/>
    <property type="match status" value="1"/>
</dbReference>